<evidence type="ECO:0000313" key="2">
    <source>
        <dbReference type="EMBL" id="MBK1644890.1"/>
    </source>
</evidence>
<reference evidence="2 3" key="1">
    <citation type="journal article" date="2020" name="Microorganisms">
        <title>Osmotic Adaptation and Compatible Solute Biosynthesis of Phototrophic Bacteria as Revealed from Genome Analyses.</title>
        <authorList>
            <person name="Imhoff J.F."/>
            <person name="Rahn T."/>
            <person name="Kunzel S."/>
            <person name="Keller A."/>
            <person name="Neulinger S.C."/>
        </authorList>
    </citation>
    <scope>NUCLEOTIDE SEQUENCE [LARGE SCALE GENOMIC DNA]</scope>
    <source>
        <strain evidence="2 3">DSM 21303</strain>
    </source>
</reference>
<comment type="caution">
    <text evidence="2">The sequence shown here is derived from an EMBL/GenBank/DDBJ whole genome shotgun (WGS) entry which is preliminary data.</text>
</comment>
<feature type="region of interest" description="Disordered" evidence="1">
    <location>
        <begin position="44"/>
        <end position="67"/>
    </location>
</feature>
<name>A0A9X0WI31_9GAMM</name>
<evidence type="ECO:0000256" key="1">
    <source>
        <dbReference type="SAM" id="MobiDB-lite"/>
    </source>
</evidence>
<dbReference type="EMBL" id="NRSD01000008">
    <property type="protein sequence ID" value="MBK1644890.1"/>
    <property type="molecule type" value="Genomic_DNA"/>
</dbReference>
<dbReference type="Proteomes" id="UP001138802">
    <property type="component" value="Unassembled WGS sequence"/>
</dbReference>
<accession>A0A9X0WI31</accession>
<proteinExistence type="predicted"/>
<gene>
    <name evidence="2" type="ORF">CKO25_09555</name>
</gene>
<dbReference type="RefSeq" id="WP_200387697.1">
    <property type="nucleotide sequence ID" value="NZ_NRSD01000008.1"/>
</dbReference>
<organism evidence="2 3">
    <name type="scientific">Thiocapsa imhoffii</name>
    <dbReference type="NCBI Taxonomy" id="382777"/>
    <lineage>
        <taxon>Bacteria</taxon>
        <taxon>Pseudomonadati</taxon>
        <taxon>Pseudomonadota</taxon>
        <taxon>Gammaproteobacteria</taxon>
        <taxon>Chromatiales</taxon>
        <taxon>Chromatiaceae</taxon>
        <taxon>Thiocapsa</taxon>
    </lineage>
</organism>
<protein>
    <submittedName>
        <fullName evidence="2">Uncharacterized protein</fullName>
    </submittedName>
</protein>
<dbReference type="AlphaFoldDB" id="A0A9X0WI31"/>
<sequence>MEQIKKTAEYRIFQKKSGRYAVRTKKKAWLHGEEKEQVLLNEQLITRPRPKASEPTPATETEEVAAG</sequence>
<evidence type="ECO:0000313" key="3">
    <source>
        <dbReference type="Proteomes" id="UP001138802"/>
    </source>
</evidence>
<keyword evidence="3" id="KW-1185">Reference proteome</keyword>